<evidence type="ECO:0000313" key="2">
    <source>
        <dbReference type="EMBL" id="KAJ8896622.1"/>
    </source>
</evidence>
<organism evidence="2 3">
    <name type="scientific">Dryococelus australis</name>
    <dbReference type="NCBI Taxonomy" id="614101"/>
    <lineage>
        <taxon>Eukaryota</taxon>
        <taxon>Metazoa</taxon>
        <taxon>Ecdysozoa</taxon>
        <taxon>Arthropoda</taxon>
        <taxon>Hexapoda</taxon>
        <taxon>Insecta</taxon>
        <taxon>Pterygota</taxon>
        <taxon>Neoptera</taxon>
        <taxon>Polyneoptera</taxon>
        <taxon>Phasmatodea</taxon>
        <taxon>Verophasmatodea</taxon>
        <taxon>Anareolatae</taxon>
        <taxon>Phasmatidae</taxon>
        <taxon>Eurycanthinae</taxon>
        <taxon>Dryococelus</taxon>
    </lineage>
</organism>
<feature type="domain" description="Mutator-like transposase" evidence="1">
    <location>
        <begin position="167"/>
        <end position="216"/>
    </location>
</feature>
<dbReference type="Proteomes" id="UP001159363">
    <property type="component" value="Chromosome 1"/>
</dbReference>
<reference evidence="2 3" key="1">
    <citation type="submission" date="2023-02" db="EMBL/GenBank/DDBJ databases">
        <title>LHISI_Scaffold_Assembly.</title>
        <authorList>
            <person name="Stuart O.P."/>
            <person name="Cleave R."/>
            <person name="Magrath M.J.L."/>
            <person name="Mikheyev A.S."/>
        </authorList>
    </citation>
    <scope>NUCLEOTIDE SEQUENCE [LARGE SCALE GENOMIC DNA]</scope>
    <source>
        <strain evidence="2">Daus_M_001</strain>
        <tissue evidence="2">Leg muscle</tissue>
    </source>
</reference>
<name>A0ABQ9IIY2_9NEOP</name>
<dbReference type="EMBL" id="JARBHB010000001">
    <property type="protein sequence ID" value="KAJ8896622.1"/>
    <property type="molecule type" value="Genomic_DNA"/>
</dbReference>
<gene>
    <name evidence="2" type="ORF">PR048_001966</name>
</gene>
<dbReference type="InterPro" id="IPR049012">
    <property type="entry name" value="Mutator_transp_dom"/>
</dbReference>
<sequence>MIDHPPAYNWKIFEARLRVTGLQKPRCHCPITLPSRQHSKAGLRITTVPATRSLETGQVAHGRWIGEGLGWNRPWSLRPIPAFACSNLGKPWKTEIRMAGPGIEPISYRIAVPRFAQWLVTSLLPLRSLVQCQTPVGRTFCDVNVLNIATVWRFSFGADYLHPTGVAMNKVIEEEKSLALASGNIEEGHPYISGIVDGGWSKRTYGHRFSANSGVVPHNCNSKYSGLSSGMEQTIIVEGKKFSIQGTWQMGDGDSSGNAQVRERAQFGWKVVKLECANHAVRWDTSNTSKLHQVADNTQCIPETHNIPQLTAAAHGAIRESGGDVAQLRMDLHNGPFHVFGEHKDCCTTYWILLNNAKIYPEIMQCLDIPLRKAGRMTENVTTNVAKNYMSLWRIPAQLPSSSSLPFDQTVIDGQLEGPLMEMMTTNHEQRS</sequence>
<dbReference type="Pfam" id="PF20700">
    <property type="entry name" value="Mutator"/>
    <property type="match status" value="2"/>
</dbReference>
<proteinExistence type="predicted"/>
<protein>
    <recommendedName>
        <fullName evidence="1">Mutator-like transposase domain-containing protein</fullName>
    </recommendedName>
</protein>
<evidence type="ECO:0000313" key="3">
    <source>
        <dbReference type="Proteomes" id="UP001159363"/>
    </source>
</evidence>
<evidence type="ECO:0000259" key="1">
    <source>
        <dbReference type="Pfam" id="PF20700"/>
    </source>
</evidence>
<keyword evidence="3" id="KW-1185">Reference proteome</keyword>
<accession>A0ABQ9IIY2</accession>
<feature type="domain" description="Mutator-like transposase" evidence="1">
    <location>
        <begin position="217"/>
        <end position="348"/>
    </location>
</feature>
<comment type="caution">
    <text evidence="2">The sequence shown here is derived from an EMBL/GenBank/DDBJ whole genome shotgun (WGS) entry which is preliminary data.</text>
</comment>